<dbReference type="HOGENOM" id="CLU_006332_9_3_10"/>
<dbReference type="STRING" id="1562970.ING2E5B_2211"/>
<protein>
    <submittedName>
        <fullName evidence="4">Sulfatase</fullName>
    </submittedName>
</protein>
<organism evidence="4 5">
    <name type="scientific">Fermentimonas caenicola</name>
    <dbReference type="NCBI Taxonomy" id="1562970"/>
    <lineage>
        <taxon>Bacteria</taxon>
        <taxon>Pseudomonadati</taxon>
        <taxon>Bacteroidota</taxon>
        <taxon>Bacteroidia</taxon>
        <taxon>Bacteroidales</taxon>
        <taxon>Dysgonomonadaceae</taxon>
        <taxon>Fermentimonas</taxon>
    </lineage>
</organism>
<dbReference type="InterPro" id="IPR024607">
    <property type="entry name" value="Sulfatase_CS"/>
</dbReference>
<dbReference type="AlphaFoldDB" id="A0A098C219"/>
<evidence type="ECO:0000313" key="4">
    <source>
        <dbReference type="EMBL" id="CEA16939.1"/>
    </source>
</evidence>
<evidence type="ECO:0000259" key="3">
    <source>
        <dbReference type="Pfam" id="PF16347"/>
    </source>
</evidence>
<accession>A0A098C219</accession>
<dbReference type="Proteomes" id="UP000032417">
    <property type="component" value="Chromosome 1"/>
</dbReference>
<dbReference type="PANTHER" id="PTHR43108">
    <property type="entry name" value="N-ACETYLGLUCOSAMINE-6-SULFATASE FAMILY MEMBER"/>
    <property type="match status" value="1"/>
</dbReference>
<feature type="domain" description="N-sulphoglucosamine sulphohydrolase C-terminal" evidence="3">
    <location>
        <begin position="378"/>
        <end position="529"/>
    </location>
</feature>
<dbReference type="InterPro" id="IPR032506">
    <property type="entry name" value="SGSH_C"/>
</dbReference>
<gene>
    <name evidence="4" type="ORF">ING2E5B_2211</name>
</gene>
<keyword evidence="5" id="KW-1185">Reference proteome</keyword>
<name>A0A098C219_9BACT</name>
<dbReference type="KEGG" id="pbt:ING2E5B_2211"/>
<dbReference type="InterPro" id="IPR017850">
    <property type="entry name" value="Alkaline_phosphatase_core_sf"/>
</dbReference>
<dbReference type="CDD" id="cd16031">
    <property type="entry name" value="G6S_like"/>
    <property type="match status" value="1"/>
</dbReference>
<dbReference type="PATRIC" id="fig|1562970.3.peg.2185"/>
<proteinExistence type="inferred from homology"/>
<keyword evidence="2" id="KW-0378">Hydrolase</keyword>
<dbReference type="PROSITE" id="PS00523">
    <property type="entry name" value="SULFATASE_1"/>
    <property type="match status" value="1"/>
</dbReference>
<evidence type="ECO:0000256" key="1">
    <source>
        <dbReference type="ARBA" id="ARBA00008779"/>
    </source>
</evidence>
<dbReference type="SUPFAM" id="SSF53649">
    <property type="entry name" value="Alkaline phosphatase-like"/>
    <property type="match status" value="1"/>
</dbReference>
<comment type="similarity">
    <text evidence="1">Belongs to the sulfatase family.</text>
</comment>
<evidence type="ECO:0000313" key="5">
    <source>
        <dbReference type="Proteomes" id="UP000032417"/>
    </source>
</evidence>
<dbReference type="Gene3D" id="3.40.720.10">
    <property type="entry name" value="Alkaline Phosphatase, subunit A"/>
    <property type="match status" value="1"/>
</dbReference>
<dbReference type="GO" id="GO:0016787">
    <property type="term" value="F:hydrolase activity"/>
    <property type="evidence" value="ECO:0007669"/>
    <property type="project" value="UniProtKB-KW"/>
</dbReference>
<sequence length="552" mass="64878">MYFCINDTFIQDIFKKLTYKNFMKLFNVNSATMLGLGSLALLASCQKQEKKQDRPNIIFIMSDDHAYQAISAYGHGLNETPNIDRLAEEGAMFTRSTVTNSISAPSRAVLLTGKHSFVNGKVDNLQPFDWDQPNFPKLLQANGYQTAMIGKIHMDGIPQGFDYSMVLPGQGDYYNPDFFINGERIRKEGYCTDIITEETIDWIKNRRDKDKPFAVLYHQKAPHRNWLPAPEYLTLYDDVTFEPPASFFDDYEGRGTAAREQEMEVHGHARWGHDFKFIVSPEGDSTGFYNQLKRFTPEQREHWLSVYTPQNEEFKANYANMTDREIAVWKYNRYIKDYLRTIKSVDDGVGELLDFLKESGLDENTIVIYTSDQGFYLGEHGWFDKRFMYEESFRTPLLIRYPKEIKPGTVIDKLVQNLDYAPTLLDYAGIEAPEEMQGKSFRRLVSGETDEWRDAVYYTYYEYPAEHMVKRHYGVSTERYKLIHFYYDIDEWEMYDLEKDPQEMRNIYNDPEYKDVQIAMHKKLEEVRKYYGDSDELNDRYLKEFIEHSSGN</sequence>
<reference evidence="4 5" key="1">
    <citation type="submission" date="2014-08" db="EMBL/GenBank/DDBJ databases">
        <authorList>
            <person name="Wibberg D."/>
        </authorList>
    </citation>
    <scope>NUCLEOTIDE SEQUENCE [LARGE SCALE GENOMIC DNA]</scope>
    <source>
        <strain evidence="5">ING2-E5B</strain>
    </source>
</reference>
<dbReference type="Pfam" id="PF16347">
    <property type="entry name" value="SGSH_C"/>
    <property type="match status" value="1"/>
</dbReference>
<dbReference type="PANTHER" id="PTHR43108:SF6">
    <property type="entry name" value="N-SULPHOGLUCOSAMINE SULPHOHYDROLASE"/>
    <property type="match status" value="1"/>
</dbReference>
<dbReference type="EMBL" id="LN515532">
    <property type="protein sequence ID" value="CEA16939.1"/>
    <property type="molecule type" value="Genomic_DNA"/>
</dbReference>
<evidence type="ECO:0000256" key="2">
    <source>
        <dbReference type="ARBA" id="ARBA00022801"/>
    </source>
</evidence>